<keyword evidence="1" id="KW-1133">Transmembrane helix</keyword>
<organism evidence="3 4">
    <name type="scientific">Gossypium arboreum</name>
    <name type="common">Tree cotton</name>
    <name type="synonym">Gossypium nanking</name>
    <dbReference type="NCBI Taxonomy" id="29729"/>
    <lineage>
        <taxon>Eukaryota</taxon>
        <taxon>Viridiplantae</taxon>
        <taxon>Streptophyta</taxon>
        <taxon>Embryophyta</taxon>
        <taxon>Tracheophyta</taxon>
        <taxon>Spermatophyta</taxon>
        <taxon>Magnoliopsida</taxon>
        <taxon>eudicotyledons</taxon>
        <taxon>Gunneridae</taxon>
        <taxon>Pentapetalae</taxon>
        <taxon>rosids</taxon>
        <taxon>malvids</taxon>
        <taxon>Malvales</taxon>
        <taxon>Malvaceae</taxon>
        <taxon>Malvoideae</taxon>
        <taxon>Gossypium</taxon>
    </lineage>
</organism>
<feature type="transmembrane region" description="Helical" evidence="1">
    <location>
        <begin position="343"/>
        <end position="366"/>
    </location>
</feature>
<keyword evidence="1" id="KW-0472">Membrane</keyword>
<sequence>MVLFSPNVLRAQRTNFGELLGMTVVENLNNYLSLPIPIGKKKIATFKEINNRLSCRINSWTKRQLSFGGKEVFIKAVLQSIPTYALSIFLAPKGVIDDFQAKLSRIWWSRKDKDRRSWNVNKVNKVYGKEWGDKIYKIPIGDVGQGDKIIWFHNRYRCFTSKSAYSWLVLKEIGYGPHRIFWKASWKLDTLAKIRVFTWCMGHEILSTNVKITSIRQGFDKGCPRCGVEAETLLHALKDCPTSRAILSLGGWSMSFILKKYDHCIDLLEDMMRAFDKRAMLCTVLGLLLSSWLYPGIISCFLCRRGHLEWSSVDHYSNQLHGSSLVTSATSAFTLSGSKVCSFVVSFGIALSCFAGFYLLQCWVCLPRVILSTKASLIGPLFSRTSLLSWGMIPLCWHNNITNDGKTKISICLAA</sequence>
<proteinExistence type="predicted"/>
<comment type="caution">
    <text evidence="3">The sequence shown here is derived from an EMBL/GenBank/DDBJ whole genome shotgun (WGS) entry which is preliminary data.</text>
</comment>
<evidence type="ECO:0000256" key="1">
    <source>
        <dbReference type="SAM" id="Phobius"/>
    </source>
</evidence>
<keyword evidence="4" id="KW-1185">Reference proteome</keyword>
<protein>
    <recommendedName>
        <fullName evidence="2">Reverse transcriptase zinc-binding domain-containing protein</fullName>
    </recommendedName>
</protein>
<evidence type="ECO:0000259" key="2">
    <source>
        <dbReference type="Pfam" id="PF13966"/>
    </source>
</evidence>
<dbReference type="InterPro" id="IPR026960">
    <property type="entry name" value="RVT-Znf"/>
</dbReference>
<dbReference type="Proteomes" id="UP001358586">
    <property type="component" value="Chromosome 9"/>
</dbReference>
<feature type="transmembrane region" description="Helical" evidence="1">
    <location>
        <begin position="279"/>
        <end position="298"/>
    </location>
</feature>
<gene>
    <name evidence="3" type="ORF">PVK06_030411</name>
</gene>
<dbReference type="PANTHER" id="PTHR33116">
    <property type="entry name" value="REVERSE TRANSCRIPTASE ZINC-BINDING DOMAIN-CONTAINING PROTEIN-RELATED-RELATED"/>
    <property type="match status" value="1"/>
</dbReference>
<evidence type="ECO:0000313" key="3">
    <source>
        <dbReference type="EMBL" id="KAK5802789.1"/>
    </source>
</evidence>
<reference evidence="3 4" key="1">
    <citation type="submission" date="2023-03" db="EMBL/GenBank/DDBJ databases">
        <title>WGS of Gossypium arboreum.</title>
        <authorList>
            <person name="Yu D."/>
        </authorList>
    </citation>
    <scope>NUCLEOTIDE SEQUENCE [LARGE SCALE GENOMIC DNA]</scope>
    <source>
        <tissue evidence="3">Leaf</tissue>
    </source>
</reference>
<accession>A0ABR0NNR6</accession>
<feature type="domain" description="Reverse transcriptase zinc-binding" evidence="2">
    <location>
        <begin position="159"/>
        <end position="245"/>
    </location>
</feature>
<keyword evidence="1" id="KW-0812">Transmembrane</keyword>
<evidence type="ECO:0000313" key="4">
    <source>
        <dbReference type="Proteomes" id="UP001358586"/>
    </source>
</evidence>
<dbReference type="EMBL" id="JARKNE010000009">
    <property type="protein sequence ID" value="KAK5802789.1"/>
    <property type="molecule type" value="Genomic_DNA"/>
</dbReference>
<dbReference type="PANTHER" id="PTHR33116:SF86">
    <property type="entry name" value="REVERSE TRANSCRIPTASE DOMAIN-CONTAINING PROTEIN"/>
    <property type="match status" value="1"/>
</dbReference>
<name>A0ABR0NNR6_GOSAR</name>
<dbReference type="Pfam" id="PF13966">
    <property type="entry name" value="zf-RVT"/>
    <property type="match status" value="1"/>
</dbReference>